<dbReference type="InterPro" id="IPR001227">
    <property type="entry name" value="Ac_transferase_dom_sf"/>
</dbReference>
<keyword evidence="5" id="KW-1185">Reference proteome</keyword>
<keyword evidence="1" id="KW-0596">Phosphopantetheine</keyword>
<dbReference type="PANTHER" id="PTHR43775">
    <property type="entry name" value="FATTY ACID SYNTHASE"/>
    <property type="match status" value="1"/>
</dbReference>
<protein>
    <submittedName>
        <fullName evidence="4">Bacillaene synthase trans-acting acyltransferase</fullName>
    </submittedName>
</protein>
<evidence type="ECO:0000256" key="1">
    <source>
        <dbReference type="ARBA" id="ARBA00022450"/>
    </source>
</evidence>
<keyword evidence="4" id="KW-0808">Transferase</keyword>
<evidence type="ECO:0000313" key="4">
    <source>
        <dbReference type="EMBL" id="SMO95538.1"/>
    </source>
</evidence>
<dbReference type="GO" id="GO:0006633">
    <property type="term" value="P:fatty acid biosynthetic process"/>
    <property type="evidence" value="ECO:0007669"/>
    <property type="project" value="TreeGrafter"/>
</dbReference>
<dbReference type="RefSeq" id="WP_185956394.1">
    <property type="nucleotide sequence ID" value="NZ_FXTI01000020.1"/>
</dbReference>
<dbReference type="GO" id="GO:0005886">
    <property type="term" value="C:plasma membrane"/>
    <property type="evidence" value="ECO:0007669"/>
    <property type="project" value="TreeGrafter"/>
</dbReference>
<proteinExistence type="predicted"/>
<dbReference type="SMART" id="SM00827">
    <property type="entry name" value="PKS_AT"/>
    <property type="match status" value="1"/>
</dbReference>
<dbReference type="GO" id="GO:0005737">
    <property type="term" value="C:cytoplasm"/>
    <property type="evidence" value="ECO:0007669"/>
    <property type="project" value="TreeGrafter"/>
</dbReference>
<reference evidence="4 5" key="1">
    <citation type="submission" date="2017-05" db="EMBL/GenBank/DDBJ databases">
        <authorList>
            <person name="Varghese N."/>
            <person name="Submissions S."/>
        </authorList>
    </citation>
    <scope>NUCLEOTIDE SEQUENCE [LARGE SCALE GENOMIC DNA]</scope>
    <source>
        <strain evidence="4 5">DSM 45474</strain>
    </source>
</reference>
<dbReference type="GO" id="GO:0004312">
    <property type="term" value="F:fatty acid synthase activity"/>
    <property type="evidence" value="ECO:0007669"/>
    <property type="project" value="TreeGrafter"/>
</dbReference>
<dbReference type="Gene3D" id="3.40.366.10">
    <property type="entry name" value="Malonyl-Coenzyme A Acyl Carrier Protein, domain 2"/>
    <property type="match status" value="1"/>
</dbReference>
<keyword evidence="2" id="KW-0597">Phosphoprotein</keyword>
<gene>
    <name evidence="4" type="ORF">SAMN06264849_1207</name>
</gene>
<dbReference type="Pfam" id="PF00698">
    <property type="entry name" value="Acyl_transf_1"/>
    <property type="match status" value="1"/>
</dbReference>
<evidence type="ECO:0000256" key="2">
    <source>
        <dbReference type="ARBA" id="ARBA00022553"/>
    </source>
</evidence>
<evidence type="ECO:0000259" key="3">
    <source>
        <dbReference type="SMART" id="SM00827"/>
    </source>
</evidence>
<dbReference type="InterPro" id="IPR016035">
    <property type="entry name" value="Acyl_Trfase/lysoPLipase"/>
</dbReference>
<feature type="domain" description="Malonyl-CoA:ACP transacylase (MAT)" evidence="3">
    <location>
        <begin position="1"/>
        <end position="298"/>
    </location>
</feature>
<dbReference type="InterPro" id="IPR050091">
    <property type="entry name" value="PKS_NRPS_Biosynth_Enz"/>
</dbReference>
<dbReference type="SUPFAM" id="SSF52151">
    <property type="entry name" value="FabD/lysophospholipase-like"/>
    <property type="match status" value="1"/>
</dbReference>
<dbReference type="PANTHER" id="PTHR43775:SF37">
    <property type="entry name" value="SI:DKEY-61P9.11"/>
    <property type="match status" value="1"/>
</dbReference>
<evidence type="ECO:0000313" key="5">
    <source>
        <dbReference type="Proteomes" id="UP000315636"/>
    </source>
</evidence>
<dbReference type="EMBL" id="FXTI01000020">
    <property type="protein sequence ID" value="SMO95538.1"/>
    <property type="molecule type" value="Genomic_DNA"/>
</dbReference>
<organism evidence="4 5">
    <name type="scientific">Melghirimyces algeriensis</name>
    <dbReference type="NCBI Taxonomy" id="910412"/>
    <lineage>
        <taxon>Bacteria</taxon>
        <taxon>Bacillati</taxon>
        <taxon>Bacillota</taxon>
        <taxon>Bacilli</taxon>
        <taxon>Bacillales</taxon>
        <taxon>Thermoactinomycetaceae</taxon>
        <taxon>Melghirimyces</taxon>
    </lineage>
</organism>
<dbReference type="InterPro" id="IPR014043">
    <property type="entry name" value="Acyl_transferase_dom"/>
</dbReference>
<dbReference type="AlphaFoldDB" id="A0A521FH45"/>
<dbReference type="Proteomes" id="UP000315636">
    <property type="component" value="Unassembled WGS sequence"/>
</dbReference>
<sequence>MFSGQGSQYFHMGRELYEQESVFHENMRQLDVVFQKATGKSIIGYMYDEHRLKSDDFSDLFYTHPAIFMIEVALAQMVIEKGIHPDAVMGASLGEYAAGAVAGVFRPEDALEGLIDQVQLLEKFSQPGGMMAILASPSLYDEVPILHHHAQLAAVNNESHFVIAAHQEGLNTVERYLCLKEITYLRLPVTVPFHSTHIEMAGEAIQTRLAQISYQSPRIPFYSSVTGKKQDHLTAAYFWDVLRKPIQFGKALTEAVEHGAVFIDLGPSGTLANVAKAHYRQRTDLSIFHILSPFTDNAKALEGVYNQVAPSR</sequence>
<accession>A0A521FH45</accession>
<dbReference type="GO" id="GO:0071770">
    <property type="term" value="P:DIM/DIP cell wall layer assembly"/>
    <property type="evidence" value="ECO:0007669"/>
    <property type="project" value="TreeGrafter"/>
</dbReference>
<name>A0A521FH45_9BACL</name>
<keyword evidence="4" id="KW-0012">Acyltransferase</keyword>